<proteinExistence type="predicted"/>
<protein>
    <submittedName>
        <fullName evidence="5">N-acetyltransferase</fullName>
    </submittedName>
</protein>
<reference evidence="5 6" key="1">
    <citation type="submission" date="2011-08" db="EMBL/GenBank/DDBJ databases">
        <title>The Genome Sequence of Plasmodium vivax India VII.</title>
        <authorList>
            <consortium name="The Broad Institute Genome Sequencing Platform"/>
            <consortium name="The Broad Institute Genome Sequencing Center for Infectious Disease"/>
            <person name="Neafsey D."/>
            <person name="Carlton J."/>
            <person name="Barnwell J."/>
            <person name="Collins W."/>
            <person name="Escalante A."/>
            <person name="Mullikin J."/>
            <person name="Saul A."/>
            <person name="Guigo R."/>
            <person name="Camara F."/>
            <person name="Young S.K."/>
            <person name="Zeng Q."/>
            <person name="Gargeya S."/>
            <person name="Fitzgerald M."/>
            <person name="Haas B."/>
            <person name="Abouelleil A."/>
            <person name="Alvarado L."/>
            <person name="Arachchi H.M."/>
            <person name="Berlin A."/>
            <person name="Brown A."/>
            <person name="Chapman S.B."/>
            <person name="Chen Z."/>
            <person name="Dunbar C."/>
            <person name="Freedman E."/>
            <person name="Gearin G."/>
            <person name="Gellesch M."/>
            <person name="Goldberg J."/>
            <person name="Griggs A."/>
            <person name="Gujja S."/>
            <person name="Heiman D."/>
            <person name="Howarth C."/>
            <person name="Larson L."/>
            <person name="Lui A."/>
            <person name="MacDonald P.J.P."/>
            <person name="Montmayeur A."/>
            <person name="Murphy C."/>
            <person name="Neiman D."/>
            <person name="Pearson M."/>
            <person name="Priest M."/>
            <person name="Roberts A."/>
            <person name="Saif S."/>
            <person name="Shea T."/>
            <person name="Shenoy N."/>
            <person name="Sisk P."/>
            <person name="Stolte C."/>
            <person name="Sykes S."/>
            <person name="Wortman J."/>
            <person name="Nusbaum C."/>
            <person name="Birren B."/>
        </authorList>
    </citation>
    <scope>NUCLEOTIDE SEQUENCE [LARGE SCALE GENOMIC DNA]</scope>
    <source>
        <strain evidence="5 6">India VII</strain>
    </source>
</reference>
<sequence length="620" mass="70003">MRKSTQEPMRKSTQEPMRKPTPSADTNVHTSADANVYTSVSANANANPCVIFCQLLQMKQSHNPYVHKQKSKFPEPLISIRQLEEKDINEVRQLLHDHFNSLTLPAVIYWSIQHIYDLLVIVVINYIFFLDLKKIFYFLIIFLIYLYIRAKLEFLNHIRNDCPDLENLYKSYINVEGCNFWVAEVFDNNFGSASRTTCSDIHEREKILLEQEEQERLLGNEKGEQEVKNSDEENNSKYFKDASSKGGAFESGEESNEQKMLQKNGFNKGEDSGVSPNLYEAEKNGSSNGDASQATNCEQSGTKRNVVNMMDLEECTSRNYNDIYYKVGNNSPSGGGGTGPNGDADGLNASQGVGDSLNDTRDADNTDGTSEVGSANGTDEKGKGKKSKVKHSKNGKHSKNDPNGKCDDEEDKQKGNTTTCDTNHDSNGSNTQTVDHATDLQNNPPSGSEEKTKLLCNIGDIANKDLIESRRTVPFPLNEIRKNIFQSKTNDDDDSTFRFVNRKIVGCVGIVPFKGDNSIAQLVRMVVKKDNRRMRIGSRLLTQLENFAHEQNYQELKVFTNNLNTDSLYFVKQNGFNLSQIVRRGLMRGDLLIWSKILNRDDFYKFNSSDIKSYMNNILD</sequence>
<dbReference type="CDD" id="cd04301">
    <property type="entry name" value="NAT_SF"/>
    <property type="match status" value="1"/>
</dbReference>
<dbReference type="PROSITE" id="PS51186">
    <property type="entry name" value="GNAT"/>
    <property type="match status" value="1"/>
</dbReference>
<dbReference type="GO" id="GO:0008080">
    <property type="term" value="F:N-acetyltransferase activity"/>
    <property type="evidence" value="ECO:0007669"/>
    <property type="project" value="InterPro"/>
</dbReference>
<keyword evidence="3" id="KW-0812">Transmembrane</keyword>
<feature type="transmembrane region" description="Helical" evidence="3">
    <location>
        <begin position="135"/>
        <end position="150"/>
    </location>
</feature>
<keyword evidence="1 5" id="KW-0808">Transferase</keyword>
<dbReference type="InterPro" id="IPR000182">
    <property type="entry name" value="GNAT_dom"/>
</dbReference>
<feature type="domain" description="N-acetyltransferase" evidence="4">
    <location>
        <begin position="456"/>
        <end position="599"/>
    </location>
</feature>
<feature type="compositionally biased region" description="Basic residues" evidence="2">
    <location>
        <begin position="383"/>
        <end position="397"/>
    </location>
</feature>
<dbReference type="InterPro" id="IPR016181">
    <property type="entry name" value="Acyl_CoA_acyltransferase"/>
</dbReference>
<dbReference type="AlphaFoldDB" id="A0A0J9S6W3"/>
<dbReference type="SUPFAM" id="SSF55729">
    <property type="entry name" value="Acyl-CoA N-acyltransferases (Nat)"/>
    <property type="match status" value="1"/>
</dbReference>
<evidence type="ECO:0000256" key="2">
    <source>
        <dbReference type="SAM" id="MobiDB-lite"/>
    </source>
</evidence>
<dbReference type="EMBL" id="KQ234366">
    <property type="protein sequence ID" value="KMZ78479.1"/>
    <property type="molecule type" value="Genomic_DNA"/>
</dbReference>
<feature type="compositionally biased region" description="Basic and acidic residues" evidence="2">
    <location>
        <begin position="1"/>
        <end position="18"/>
    </location>
</feature>
<dbReference type="OrthoDB" id="41532at2759"/>
<dbReference type="Gene3D" id="3.40.630.30">
    <property type="match status" value="1"/>
</dbReference>
<evidence type="ECO:0000313" key="6">
    <source>
        <dbReference type="Proteomes" id="UP000053562"/>
    </source>
</evidence>
<keyword evidence="3" id="KW-0472">Membrane</keyword>
<name>A0A0J9S6W3_PLAVI</name>
<dbReference type="PANTHER" id="PTHR13947:SF37">
    <property type="entry name" value="LD18367P"/>
    <property type="match status" value="1"/>
</dbReference>
<dbReference type="Proteomes" id="UP000053562">
    <property type="component" value="Unassembled WGS sequence"/>
</dbReference>
<feature type="compositionally biased region" description="Polar residues" evidence="2">
    <location>
        <begin position="366"/>
        <end position="377"/>
    </location>
</feature>
<feature type="region of interest" description="Disordered" evidence="2">
    <location>
        <begin position="331"/>
        <end position="451"/>
    </location>
</feature>
<evidence type="ECO:0000256" key="1">
    <source>
        <dbReference type="ARBA" id="ARBA00022679"/>
    </source>
</evidence>
<keyword evidence="3" id="KW-1133">Transmembrane helix</keyword>
<feature type="compositionally biased region" description="Basic and acidic residues" evidence="2">
    <location>
        <begin position="218"/>
        <end position="243"/>
    </location>
</feature>
<evidence type="ECO:0000259" key="4">
    <source>
        <dbReference type="PROSITE" id="PS51186"/>
    </source>
</evidence>
<feature type="region of interest" description="Disordered" evidence="2">
    <location>
        <begin position="1"/>
        <end position="29"/>
    </location>
</feature>
<dbReference type="PANTHER" id="PTHR13947">
    <property type="entry name" value="GNAT FAMILY N-ACETYLTRANSFERASE"/>
    <property type="match status" value="1"/>
</dbReference>
<evidence type="ECO:0000313" key="5">
    <source>
        <dbReference type="EMBL" id="KMZ78479.1"/>
    </source>
</evidence>
<dbReference type="Pfam" id="PF00583">
    <property type="entry name" value="Acetyltransf_1"/>
    <property type="match status" value="1"/>
</dbReference>
<feature type="region of interest" description="Disordered" evidence="2">
    <location>
        <begin position="218"/>
        <end position="302"/>
    </location>
</feature>
<feature type="compositionally biased region" description="Basic and acidic residues" evidence="2">
    <location>
        <begin position="398"/>
        <end position="414"/>
    </location>
</feature>
<accession>A0A0J9S6W3</accession>
<feature type="compositionally biased region" description="Polar residues" evidence="2">
    <location>
        <begin position="415"/>
        <end position="446"/>
    </location>
</feature>
<dbReference type="InterPro" id="IPR050769">
    <property type="entry name" value="NAT_camello-type"/>
</dbReference>
<feature type="compositionally biased region" description="Polar residues" evidence="2">
    <location>
        <begin position="284"/>
        <end position="302"/>
    </location>
</feature>
<gene>
    <name evidence="5" type="ORF">PVIIG_01256</name>
</gene>
<evidence type="ECO:0000256" key="3">
    <source>
        <dbReference type="SAM" id="Phobius"/>
    </source>
</evidence>
<organism evidence="5 6">
    <name type="scientific">Plasmodium vivax India VII</name>
    <dbReference type="NCBI Taxonomy" id="1077284"/>
    <lineage>
        <taxon>Eukaryota</taxon>
        <taxon>Sar</taxon>
        <taxon>Alveolata</taxon>
        <taxon>Apicomplexa</taxon>
        <taxon>Aconoidasida</taxon>
        <taxon>Haemosporida</taxon>
        <taxon>Plasmodiidae</taxon>
        <taxon>Plasmodium</taxon>
        <taxon>Plasmodium (Plasmodium)</taxon>
    </lineage>
</organism>